<dbReference type="InterPro" id="IPR011022">
    <property type="entry name" value="Arrestin_C-like"/>
</dbReference>
<protein>
    <recommendedName>
        <fullName evidence="2">Arrestin C-terminal-like domain-containing protein</fullName>
    </recommendedName>
</protein>
<feature type="domain" description="Arrestin C-terminal-like" evidence="2">
    <location>
        <begin position="179"/>
        <end position="314"/>
    </location>
</feature>
<organism evidence="3 4">
    <name type="scientific">Rotaria sordida</name>
    <dbReference type="NCBI Taxonomy" id="392033"/>
    <lineage>
        <taxon>Eukaryota</taxon>
        <taxon>Metazoa</taxon>
        <taxon>Spiralia</taxon>
        <taxon>Gnathifera</taxon>
        <taxon>Rotifera</taxon>
        <taxon>Eurotatoria</taxon>
        <taxon>Bdelloidea</taxon>
        <taxon>Philodinida</taxon>
        <taxon>Philodinidae</taxon>
        <taxon>Rotaria</taxon>
    </lineage>
</organism>
<dbReference type="SMART" id="SM01017">
    <property type="entry name" value="Arrestin_C"/>
    <property type="match status" value="1"/>
</dbReference>
<evidence type="ECO:0000313" key="4">
    <source>
        <dbReference type="Proteomes" id="UP000663870"/>
    </source>
</evidence>
<comment type="similarity">
    <text evidence="1">Belongs to the arrestin family.</text>
</comment>
<dbReference type="GO" id="GO:0005737">
    <property type="term" value="C:cytoplasm"/>
    <property type="evidence" value="ECO:0007669"/>
    <property type="project" value="TreeGrafter"/>
</dbReference>
<evidence type="ECO:0000259" key="2">
    <source>
        <dbReference type="SMART" id="SM01017"/>
    </source>
</evidence>
<dbReference type="InterPro" id="IPR014752">
    <property type="entry name" value="Arrestin-like_C"/>
</dbReference>
<dbReference type="Pfam" id="PF00339">
    <property type="entry name" value="Arrestin_N"/>
    <property type="match status" value="1"/>
</dbReference>
<dbReference type="Pfam" id="PF02752">
    <property type="entry name" value="Arrestin_C"/>
    <property type="match status" value="1"/>
</dbReference>
<proteinExistence type="inferred from homology"/>
<reference evidence="3" key="1">
    <citation type="submission" date="2021-02" db="EMBL/GenBank/DDBJ databases">
        <authorList>
            <person name="Nowell W R."/>
        </authorList>
    </citation>
    <scope>NUCLEOTIDE SEQUENCE</scope>
</reference>
<dbReference type="InterPro" id="IPR014756">
    <property type="entry name" value="Ig_E-set"/>
</dbReference>
<dbReference type="Gene3D" id="2.60.40.640">
    <property type="match status" value="2"/>
</dbReference>
<keyword evidence="4" id="KW-1185">Reference proteome</keyword>
<gene>
    <name evidence="3" type="ORF">JXQ802_LOCUS2017</name>
</gene>
<dbReference type="SUPFAM" id="SSF81296">
    <property type="entry name" value="E set domains"/>
    <property type="match status" value="2"/>
</dbReference>
<dbReference type="Proteomes" id="UP000663870">
    <property type="component" value="Unassembled WGS sequence"/>
</dbReference>
<name>A0A813PX61_9BILA</name>
<comment type="caution">
    <text evidence="3">The sequence shown here is derived from an EMBL/GenBank/DDBJ whole genome shotgun (WGS) entry which is preliminary data.</text>
</comment>
<evidence type="ECO:0000313" key="3">
    <source>
        <dbReference type="EMBL" id="CAF0757504.1"/>
    </source>
</evidence>
<evidence type="ECO:0000256" key="1">
    <source>
        <dbReference type="ARBA" id="ARBA00005298"/>
    </source>
</evidence>
<dbReference type="PANTHER" id="PTHR11188:SF17">
    <property type="entry name" value="FI21816P1"/>
    <property type="match status" value="1"/>
</dbReference>
<dbReference type="PANTHER" id="PTHR11188">
    <property type="entry name" value="ARRESTIN DOMAIN CONTAINING PROTEIN"/>
    <property type="match status" value="1"/>
</dbReference>
<sequence length="353" mass="40753">MGANESAEIQVSFNHSNLFYFAGEQILGNISFQSTHEKLVLDGIFLEFIGEIGFTTRQTRQQRDSNGRARTENYTEYHRIPFMTICFPVVKPQYGQREITLYRGQYSWPFEFILPQCLPPSSVPSTIEFPYVKYNIRIVLDKPWYKLNKKQTYPLTIFPRVNLYQIQPAQQPVPFSQSNRKKIQLNGYLLEGGVVPGKNLSLQINLQNPKRSEIKRIEATLIQHREVARSHHAEIIFRMDLPDIREFNGTDFNRTLNLQIPSTYLAPTYTYMSQCCSPSLSINFTYELKLDVKVRGLFTDFTIHVPVIIGTEPTSDQQQLINSSVEMVMPSAPVYDYDEPPPAYESVVTDVKE</sequence>
<dbReference type="InterPro" id="IPR050357">
    <property type="entry name" value="Arrestin_domain-protein"/>
</dbReference>
<dbReference type="EMBL" id="CAJNOL010000024">
    <property type="protein sequence ID" value="CAF0757504.1"/>
    <property type="molecule type" value="Genomic_DNA"/>
</dbReference>
<dbReference type="GO" id="GO:0015031">
    <property type="term" value="P:protein transport"/>
    <property type="evidence" value="ECO:0007669"/>
    <property type="project" value="TreeGrafter"/>
</dbReference>
<dbReference type="InterPro" id="IPR011021">
    <property type="entry name" value="Arrestin-like_N"/>
</dbReference>
<dbReference type="AlphaFoldDB" id="A0A813PX61"/>
<accession>A0A813PX61</accession>